<dbReference type="SUPFAM" id="SSF52833">
    <property type="entry name" value="Thioredoxin-like"/>
    <property type="match status" value="1"/>
</dbReference>
<dbReference type="PANTHER" id="PTHR44750:SF1">
    <property type="entry name" value="GLUTATHIONE S-TRANSFERASE T1-RELATED"/>
    <property type="match status" value="1"/>
</dbReference>
<dbReference type="Gene3D" id="1.20.1050.10">
    <property type="match status" value="1"/>
</dbReference>
<sequence length="282" mass="31372">MNLKLHVDFLSQPSRACLLFCLLNDLPVEVKKVVISRGGTTSPSYKSKNPLGKVPLLEDESKNFLLPESGAILTYLAERFNVADHWLPKNPEAHARVLAAVHWFQNNVRLGAAGLVYQKVLAPRLGLIPNEEIAEHSLRVLHQALRDLADVWLAHPVGTKDPVFVSGRTDDVCIADLLIACELEQLCLLNYERDDVDMKGILSDHPVVRDYLRRVARACRGNFPPPPPQPEPNVDENGIKEELPPVVQRDHYLEVHALLRKSAALNSVAIPANIPPSYVAKL</sequence>
<protein>
    <recommendedName>
        <fullName evidence="1">GST N-terminal domain-containing protein</fullName>
    </recommendedName>
</protein>
<gene>
    <name evidence="2" type="ORF">PPAR00522_LOCUS17437</name>
</gene>
<dbReference type="PROSITE" id="PS50404">
    <property type="entry name" value="GST_NTER"/>
    <property type="match status" value="1"/>
</dbReference>
<feature type="domain" description="GST N-terminal" evidence="1">
    <location>
        <begin position="1"/>
        <end position="84"/>
    </location>
</feature>
<dbReference type="InterPro" id="IPR036249">
    <property type="entry name" value="Thioredoxin-like_sf"/>
</dbReference>
<evidence type="ECO:0000313" key="2">
    <source>
        <dbReference type="EMBL" id="CAD8784818.1"/>
    </source>
</evidence>
<dbReference type="InterPro" id="IPR040079">
    <property type="entry name" value="Glutathione_S-Trfase"/>
</dbReference>
<dbReference type="InterPro" id="IPR043377">
    <property type="entry name" value="GSTT1/2/3"/>
</dbReference>
<proteinExistence type="predicted"/>
<dbReference type="AlphaFoldDB" id="A0A7S0VEM9"/>
<evidence type="ECO:0000259" key="1">
    <source>
        <dbReference type="PROSITE" id="PS50404"/>
    </source>
</evidence>
<dbReference type="EMBL" id="HBFM01026936">
    <property type="protein sequence ID" value="CAD8784818.1"/>
    <property type="molecule type" value="Transcribed_RNA"/>
</dbReference>
<dbReference type="Pfam" id="PF13417">
    <property type="entry name" value="GST_N_3"/>
    <property type="match status" value="1"/>
</dbReference>
<reference evidence="2" key="1">
    <citation type="submission" date="2021-01" db="EMBL/GenBank/DDBJ databases">
        <authorList>
            <person name="Corre E."/>
            <person name="Pelletier E."/>
            <person name="Niang G."/>
            <person name="Scheremetjew M."/>
            <person name="Finn R."/>
            <person name="Kale V."/>
            <person name="Holt S."/>
            <person name="Cochrane G."/>
            <person name="Meng A."/>
            <person name="Brown T."/>
            <person name="Cohen L."/>
        </authorList>
    </citation>
    <scope>NUCLEOTIDE SEQUENCE</scope>
    <source>
        <strain evidence="2">SAG 63-3</strain>
    </source>
</reference>
<dbReference type="PANTHER" id="PTHR44750">
    <property type="entry name" value="GLUTATHIONE S-TRANSFERASE T1-RELATED"/>
    <property type="match status" value="1"/>
</dbReference>
<dbReference type="InterPro" id="IPR036282">
    <property type="entry name" value="Glutathione-S-Trfase_C_sf"/>
</dbReference>
<name>A0A7S0VEM9_9CHLO</name>
<dbReference type="SFLD" id="SFLDS00019">
    <property type="entry name" value="Glutathione_Transferase_(cytos"/>
    <property type="match status" value="1"/>
</dbReference>
<accession>A0A7S0VEM9</accession>
<dbReference type="InterPro" id="IPR004045">
    <property type="entry name" value="Glutathione_S-Trfase_N"/>
</dbReference>
<dbReference type="SUPFAM" id="SSF47616">
    <property type="entry name" value="GST C-terminal domain-like"/>
    <property type="match status" value="1"/>
</dbReference>
<organism evidence="2">
    <name type="scientific">Polytomella parva</name>
    <dbReference type="NCBI Taxonomy" id="51329"/>
    <lineage>
        <taxon>Eukaryota</taxon>
        <taxon>Viridiplantae</taxon>
        <taxon>Chlorophyta</taxon>
        <taxon>core chlorophytes</taxon>
        <taxon>Chlorophyceae</taxon>
        <taxon>CS clade</taxon>
        <taxon>Chlamydomonadales</taxon>
        <taxon>Chlamydomonadaceae</taxon>
        <taxon>Polytomella</taxon>
    </lineage>
</organism>
<dbReference type="Gene3D" id="3.40.30.10">
    <property type="entry name" value="Glutaredoxin"/>
    <property type="match status" value="1"/>
</dbReference>